<accession>A0A6G1JWY1</accession>
<dbReference type="EMBL" id="MU005780">
    <property type="protein sequence ID" value="KAF2705114.1"/>
    <property type="molecule type" value="Genomic_DNA"/>
</dbReference>
<dbReference type="AlphaFoldDB" id="A0A6G1JWY1"/>
<evidence type="ECO:0000313" key="1">
    <source>
        <dbReference type="EMBL" id="KAF2705114.1"/>
    </source>
</evidence>
<gene>
    <name evidence="1" type="ORF">K504DRAFT_107492</name>
</gene>
<evidence type="ECO:0008006" key="3">
    <source>
        <dbReference type="Google" id="ProtNLM"/>
    </source>
</evidence>
<protein>
    <recommendedName>
        <fullName evidence="3">Heterokaryon incompatibility domain-containing protein</fullName>
    </recommendedName>
</protein>
<evidence type="ECO:0000313" key="2">
    <source>
        <dbReference type="Proteomes" id="UP000799428"/>
    </source>
</evidence>
<organism evidence="1 2">
    <name type="scientific">Pleomassaria siparia CBS 279.74</name>
    <dbReference type="NCBI Taxonomy" id="1314801"/>
    <lineage>
        <taxon>Eukaryota</taxon>
        <taxon>Fungi</taxon>
        <taxon>Dikarya</taxon>
        <taxon>Ascomycota</taxon>
        <taxon>Pezizomycotina</taxon>
        <taxon>Dothideomycetes</taxon>
        <taxon>Pleosporomycetidae</taxon>
        <taxon>Pleosporales</taxon>
        <taxon>Pleomassariaceae</taxon>
        <taxon>Pleomassaria</taxon>
    </lineage>
</organism>
<name>A0A6G1JWY1_9PLEO</name>
<dbReference type="Proteomes" id="UP000799428">
    <property type="component" value="Unassembled WGS sequence"/>
</dbReference>
<keyword evidence="2" id="KW-1185">Reference proteome</keyword>
<sequence length="219" mass="24965">MASSNAISIYPLRMFLCFTLVSESELRPKRPTRYMYRPESSTHYHVAELFLLPTTHTKEEKYSLIKAWLSWCVKRHKIFNTTRPTSISCFKTIDVRNVIIVLFGGLPFPYVTLNYVWGDFTDGELGPGRLPELLPRAIVDDIAFIKKTWTEIHMGRSILHDAKQAESQERADHENGRDILLGVTSGHHRSSRTGLGVRTTRSFPTTNCTALLLVLVICV</sequence>
<reference evidence="1" key="1">
    <citation type="journal article" date="2020" name="Stud. Mycol.">
        <title>101 Dothideomycetes genomes: a test case for predicting lifestyles and emergence of pathogens.</title>
        <authorList>
            <person name="Haridas S."/>
            <person name="Albert R."/>
            <person name="Binder M."/>
            <person name="Bloem J."/>
            <person name="Labutti K."/>
            <person name="Salamov A."/>
            <person name="Andreopoulos B."/>
            <person name="Baker S."/>
            <person name="Barry K."/>
            <person name="Bills G."/>
            <person name="Bluhm B."/>
            <person name="Cannon C."/>
            <person name="Castanera R."/>
            <person name="Culley D."/>
            <person name="Daum C."/>
            <person name="Ezra D."/>
            <person name="Gonzalez J."/>
            <person name="Henrissat B."/>
            <person name="Kuo A."/>
            <person name="Liang C."/>
            <person name="Lipzen A."/>
            <person name="Lutzoni F."/>
            <person name="Magnuson J."/>
            <person name="Mondo S."/>
            <person name="Nolan M."/>
            <person name="Ohm R."/>
            <person name="Pangilinan J."/>
            <person name="Park H.-J."/>
            <person name="Ramirez L."/>
            <person name="Alfaro M."/>
            <person name="Sun H."/>
            <person name="Tritt A."/>
            <person name="Yoshinaga Y."/>
            <person name="Zwiers L.-H."/>
            <person name="Turgeon B."/>
            <person name="Goodwin S."/>
            <person name="Spatafora J."/>
            <person name="Crous P."/>
            <person name="Grigoriev I."/>
        </authorList>
    </citation>
    <scope>NUCLEOTIDE SEQUENCE</scope>
    <source>
        <strain evidence="1">CBS 279.74</strain>
    </source>
</reference>
<proteinExistence type="predicted"/>